<accession>A0A9W8GDP3</accession>
<reference evidence="3" key="1">
    <citation type="submission" date="2022-07" db="EMBL/GenBank/DDBJ databases">
        <title>Phylogenomic reconstructions and comparative analyses of Kickxellomycotina fungi.</title>
        <authorList>
            <person name="Reynolds N.K."/>
            <person name="Stajich J.E."/>
            <person name="Barry K."/>
            <person name="Grigoriev I.V."/>
            <person name="Crous P."/>
            <person name="Smith M.E."/>
        </authorList>
    </citation>
    <scope>NUCLEOTIDE SEQUENCE</scope>
    <source>
        <strain evidence="3">NRRL 3115</strain>
    </source>
</reference>
<comment type="caution">
    <text evidence="3">The sequence shown here is derived from an EMBL/GenBank/DDBJ whole genome shotgun (WGS) entry which is preliminary data.</text>
</comment>
<dbReference type="AlphaFoldDB" id="A0A9W8GDP3"/>
<organism evidence="3 4">
    <name type="scientific">Coemansia spiralis</name>
    <dbReference type="NCBI Taxonomy" id="417178"/>
    <lineage>
        <taxon>Eukaryota</taxon>
        <taxon>Fungi</taxon>
        <taxon>Fungi incertae sedis</taxon>
        <taxon>Zoopagomycota</taxon>
        <taxon>Kickxellomycotina</taxon>
        <taxon>Kickxellomycetes</taxon>
        <taxon>Kickxellales</taxon>
        <taxon>Kickxellaceae</taxon>
        <taxon>Coemansia</taxon>
    </lineage>
</organism>
<evidence type="ECO:0000259" key="2">
    <source>
        <dbReference type="Pfam" id="PF04194"/>
    </source>
</evidence>
<proteinExistence type="predicted"/>
<feature type="domain" description="Programmed cell death protein 2 C-terminal" evidence="2">
    <location>
        <begin position="334"/>
        <end position="499"/>
    </location>
</feature>
<dbReference type="GO" id="GO:0005737">
    <property type="term" value="C:cytoplasm"/>
    <property type="evidence" value="ECO:0007669"/>
    <property type="project" value="InterPro"/>
</dbReference>
<name>A0A9W8GDP3_9FUNG</name>
<protein>
    <recommendedName>
        <fullName evidence="2">Programmed cell death protein 2 C-terminal domain-containing protein</fullName>
    </recommendedName>
</protein>
<feature type="compositionally biased region" description="Acidic residues" evidence="1">
    <location>
        <begin position="394"/>
        <end position="408"/>
    </location>
</feature>
<dbReference type="OrthoDB" id="443682at2759"/>
<dbReference type="PANTHER" id="PTHR47524">
    <property type="entry name" value="20S RRNA ACCUMULATION PROTEIN 4"/>
    <property type="match status" value="1"/>
</dbReference>
<feature type="region of interest" description="Disordered" evidence="1">
    <location>
        <begin position="376"/>
        <end position="409"/>
    </location>
</feature>
<dbReference type="EMBL" id="JANBTW010000005">
    <property type="protein sequence ID" value="KAJ2680406.1"/>
    <property type="molecule type" value="Genomic_DNA"/>
</dbReference>
<sequence length="536" mass="59604">MDSKEDKRELEPVVLGYSDGSIENSDGMCPFTCKLGGRPAWLDETSKIPCYSTTLCQECGSEMLMLVQTYVPLNDSPYDRAIYIWSCNRRSCTGKPGTAKVIRAHILNEEYALKLVKRKRGKAKLQPKKNTLFDSTNRIFSGNIGGKSKGIDFGSVWHSDTSTNANVSSEGLFTGPLFGKASSRTVMDTQAPMAGSSTMDILPNNNSSISVDSVSSLEQRIGEIDISLAKKASEPDPPQRIEWPDKIAHVQAKYLAFEAECLKDNNVMLRYQQEINRALEQASDMDGGTGESIHRHKDNGHGPGLNKEIKGEMGGSEEWADEKYERAIHPKGTDTAFSHFVSIVSRNSEQVIRYQFGGLPLFYTMQDNVAKLLNSNTKHNQNHGRNEVTTIESSDGDDNEDEDEEDDDKIFTKRLLQTYSTERLPRCSYCNGQRIYECQLMPALLTELSLSSYADKVPLDIGSNTDKNGLVGTQLLQSFDLGAEFGTMMIFVCENDCHGGKTGIDYLGHDAKSMKAYGSAEYYEELVLIQQEIHID</sequence>
<feature type="region of interest" description="Disordered" evidence="1">
    <location>
        <begin position="284"/>
        <end position="306"/>
    </location>
</feature>
<evidence type="ECO:0000313" key="3">
    <source>
        <dbReference type="EMBL" id="KAJ2680406.1"/>
    </source>
</evidence>
<evidence type="ECO:0000313" key="4">
    <source>
        <dbReference type="Proteomes" id="UP001151518"/>
    </source>
</evidence>
<dbReference type="PANTHER" id="PTHR47524:SF1">
    <property type="entry name" value="20S RRNA ACCUMULATION PROTEIN 4"/>
    <property type="match status" value="1"/>
</dbReference>
<dbReference type="GO" id="GO:0030490">
    <property type="term" value="P:maturation of SSU-rRNA"/>
    <property type="evidence" value="ECO:0007669"/>
    <property type="project" value="TreeGrafter"/>
</dbReference>
<dbReference type="Pfam" id="PF04194">
    <property type="entry name" value="PDCD2_C"/>
    <property type="match status" value="1"/>
</dbReference>
<gene>
    <name evidence="3" type="ORF">GGI25_000698</name>
</gene>
<dbReference type="Proteomes" id="UP001151518">
    <property type="component" value="Unassembled WGS sequence"/>
</dbReference>
<dbReference type="InterPro" id="IPR007320">
    <property type="entry name" value="PDCD2_C"/>
</dbReference>
<evidence type="ECO:0000256" key="1">
    <source>
        <dbReference type="SAM" id="MobiDB-lite"/>
    </source>
</evidence>